<gene>
    <name evidence="1" type="ORF">ADK37_32930</name>
</gene>
<proteinExistence type="predicted"/>
<dbReference type="OrthoDB" id="8576080at2"/>
<dbReference type="Proteomes" id="UP000037251">
    <property type="component" value="Unassembled WGS sequence"/>
</dbReference>
<reference evidence="2" key="1">
    <citation type="submission" date="2015-07" db="EMBL/GenBank/DDBJ databases">
        <authorList>
            <person name="Ju K.-S."/>
            <person name="Doroghazi J.R."/>
            <person name="Metcalf W.W."/>
        </authorList>
    </citation>
    <scope>NUCLEOTIDE SEQUENCE [LARGE SCALE GENOMIC DNA]</scope>
    <source>
        <strain evidence="2">NRRL 2290</strain>
    </source>
</reference>
<dbReference type="STRING" id="67356.AQJ84_35225"/>
<dbReference type="RefSeq" id="WP_053192832.1">
    <property type="nucleotide sequence ID" value="NZ_KQ949003.1"/>
</dbReference>
<evidence type="ECO:0000313" key="1">
    <source>
        <dbReference type="EMBL" id="KOG30877.1"/>
    </source>
</evidence>
<accession>A0A0L8KY83</accession>
<sequence length="387" mass="40417">MKASTFVYPWDVNGDPEAAGRVAALGVRQVTLAAAYHSTRALTPRHPRHRIVTAEHAAVLYPMDDRWQGRELRPYAAGDWAPGDAFGEAAGALADAGLEVHTWVVLAHNSRLGAEHPDTSAVNAYGDRYPWAPCIAQPATRAYLVDLAAEAAVRPGARGTELESLGWYGLQHLHAHDKTGGVGLGEAGQYLMALCFCPACREGYGVHGLDADELATAVRAALEPVWQGAPDDAGWAGVEKLLGEETAAATRAWRDETARSLQEAAVSAVRAAAPDGFQVLLHADPVSYHVGANPGVDPGHILSVADGVVVPCAGGPALLTPFVRQRREAAVVAANLGVVSGMGGSPATLAADAARARELGATELRLYHAGLASDGDLELVREALAGL</sequence>
<dbReference type="PATRIC" id="fig|67356.5.peg.7055"/>
<dbReference type="EMBL" id="LGUS01000204">
    <property type="protein sequence ID" value="KOG30877.1"/>
    <property type="molecule type" value="Genomic_DNA"/>
</dbReference>
<name>A0A0L8KY83_9ACTN</name>
<dbReference type="AlphaFoldDB" id="A0A0L8KY83"/>
<keyword evidence="2" id="KW-1185">Reference proteome</keyword>
<organism evidence="1 2">
    <name type="scientific">Streptomyces resistomycificus</name>
    <dbReference type="NCBI Taxonomy" id="67356"/>
    <lineage>
        <taxon>Bacteria</taxon>
        <taxon>Bacillati</taxon>
        <taxon>Actinomycetota</taxon>
        <taxon>Actinomycetes</taxon>
        <taxon>Kitasatosporales</taxon>
        <taxon>Streptomycetaceae</taxon>
        <taxon>Streptomyces</taxon>
        <taxon>Streptomyces aurantiacus group</taxon>
    </lineage>
</organism>
<protein>
    <submittedName>
        <fullName evidence="1">Alanine-rich protein</fullName>
    </submittedName>
</protein>
<evidence type="ECO:0000313" key="2">
    <source>
        <dbReference type="Proteomes" id="UP000037251"/>
    </source>
</evidence>
<comment type="caution">
    <text evidence="1">The sequence shown here is derived from an EMBL/GenBank/DDBJ whole genome shotgun (WGS) entry which is preliminary data.</text>
</comment>
<dbReference type="eggNOG" id="COG1649">
    <property type="taxonomic scope" value="Bacteria"/>
</dbReference>